<reference evidence="2" key="1">
    <citation type="journal article" date="2014" name="Int. J. Syst. Evol. Microbiol.">
        <title>Complete genome of a new Firmicutes species belonging to the dominant human colonic microbiota ('Ruminococcus bicirculans') reveals two chromosomes and a selective capacity to utilize plant glucans.</title>
        <authorList>
            <consortium name="NISC Comparative Sequencing Program"/>
            <person name="Wegmann U."/>
            <person name="Louis P."/>
            <person name="Goesmann A."/>
            <person name="Henrissat B."/>
            <person name="Duncan S.H."/>
            <person name="Flint H.J."/>
        </authorList>
    </citation>
    <scope>NUCLEOTIDE SEQUENCE</scope>
    <source>
        <strain evidence="2">NBRC 107715</strain>
    </source>
</reference>
<accession>A0A512J953</accession>
<gene>
    <name evidence="2" type="ORF">GCM10007888_38850</name>
    <name evidence="1" type="ORF">MOX02_45010</name>
</gene>
<evidence type="ECO:0000313" key="3">
    <source>
        <dbReference type="Proteomes" id="UP000321960"/>
    </source>
</evidence>
<evidence type="ECO:0000313" key="2">
    <source>
        <dbReference type="EMBL" id="GLS65503.1"/>
    </source>
</evidence>
<dbReference type="EMBL" id="BJZU01000104">
    <property type="protein sequence ID" value="GEP06463.1"/>
    <property type="molecule type" value="Genomic_DNA"/>
</dbReference>
<name>A0A512J953_9HYPH</name>
<protein>
    <submittedName>
        <fullName evidence="1">Uncharacterized protein</fullName>
    </submittedName>
</protein>
<sequence length="65" mass="7220">MLERPDGSPTPEQWAAADLTARAVAPWFFAFRAWQTIWVVPCFEAALSMGKVWGLQAPAEPSSRD</sequence>
<organism evidence="1 3">
    <name type="scientific">Methylobacterium oxalidis</name>
    <dbReference type="NCBI Taxonomy" id="944322"/>
    <lineage>
        <taxon>Bacteria</taxon>
        <taxon>Pseudomonadati</taxon>
        <taxon>Pseudomonadota</taxon>
        <taxon>Alphaproteobacteria</taxon>
        <taxon>Hyphomicrobiales</taxon>
        <taxon>Methylobacteriaceae</taxon>
        <taxon>Methylobacterium</taxon>
    </lineage>
</organism>
<comment type="caution">
    <text evidence="1">The sequence shown here is derived from an EMBL/GenBank/DDBJ whole genome shotgun (WGS) entry which is preliminary data.</text>
</comment>
<reference evidence="2" key="4">
    <citation type="submission" date="2023-01" db="EMBL/GenBank/DDBJ databases">
        <title>Draft genome sequence of Methylobacterium oxalidis strain NBRC 107715.</title>
        <authorList>
            <person name="Sun Q."/>
            <person name="Mori K."/>
        </authorList>
    </citation>
    <scope>NUCLEOTIDE SEQUENCE</scope>
    <source>
        <strain evidence="2">NBRC 107715</strain>
    </source>
</reference>
<evidence type="ECO:0000313" key="4">
    <source>
        <dbReference type="Proteomes" id="UP001156856"/>
    </source>
</evidence>
<dbReference type="EMBL" id="BSPK01000072">
    <property type="protein sequence ID" value="GLS65503.1"/>
    <property type="molecule type" value="Genomic_DNA"/>
</dbReference>
<proteinExistence type="predicted"/>
<dbReference type="Proteomes" id="UP001156856">
    <property type="component" value="Unassembled WGS sequence"/>
</dbReference>
<reference evidence="4" key="2">
    <citation type="journal article" date="2019" name="Int. J. Syst. Evol. Microbiol.">
        <title>The Global Catalogue of Microorganisms (GCM) 10K type strain sequencing project: providing services to taxonomists for standard genome sequencing and annotation.</title>
        <authorList>
            <consortium name="The Broad Institute Genomics Platform"/>
            <consortium name="The Broad Institute Genome Sequencing Center for Infectious Disease"/>
            <person name="Wu L."/>
            <person name="Ma J."/>
        </authorList>
    </citation>
    <scope>NUCLEOTIDE SEQUENCE [LARGE SCALE GENOMIC DNA]</scope>
    <source>
        <strain evidence="4">NBRC 107715</strain>
    </source>
</reference>
<dbReference type="Proteomes" id="UP000321960">
    <property type="component" value="Unassembled WGS sequence"/>
</dbReference>
<keyword evidence="4" id="KW-1185">Reference proteome</keyword>
<evidence type="ECO:0000313" key="1">
    <source>
        <dbReference type="EMBL" id="GEP06463.1"/>
    </source>
</evidence>
<reference evidence="1 3" key="3">
    <citation type="submission" date="2019-07" db="EMBL/GenBank/DDBJ databases">
        <title>Whole genome shotgun sequence of Methylobacterium oxalidis NBRC 107715.</title>
        <authorList>
            <person name="Hosoyama A."/>
            <person name="Uohara A."/>
            <person name="Ohji S."/>
            <person name="Ichikawa N."/>
        </authorList>
    </citation>
    <scope>NUCLEOTIDE SEQUENCE [LARGE SCALE GENOMIC DNA]</scope>
    <source>
        <strain evidence="1 3">NBRC 107715</strain>
    </source>
</reference>
<dbReference type="AlphaFoldDB" id="A0A512J953"/>